<dbReference type="Gene3D" id="2.60.40.2810">
    <property type="match status" value="1"/>
</dbReference>
<dbReference type="PROSITE" id="PS51175">
    <property type="entry name" value="CBM6"/>
    <property type="match status" value="2"/>
</dbReference>
<gene>
    <name evidence="5" type="ORF">EVB03_07330</name>
</gene>
<feature type="domain" description="GH16" evidence="4">
    <location>
        <begin position="133"/>
        <end position="340"/>
    </location>
</feature>
<dbReference type="InterPro" id="IPR050546">
    <property type="entry name" value="Glycosyl_Hydrlase_16"/>
</dbReference>
<dbReference type="EMBL" id="SHBP01000010">
    <property type="protein sequence ID" value="RZO19524.1"/>
    <property type="molecule type" value="Genomic_DNA"/>
</dbReference>
<dbReference type="InterPro" id="IPR008979">
    <property type="entry name" value="Galactose-bd-like_sf"/>
</dbReference>
<reference evidence="5 6" key="1">
    <citation type="submission" date="2019-02" db="EMBL/GenBank/DDBJ databases">
        <title>Prokaryotic population dynamics and viral predation in marine succession experiment using metagenomics: the confinement effect.</title>
        <authorList>
            <person name="Haro-Moreno J.M."/>
            <person name="Rodriguez-Valera F."/>
            <person name="Lopez-Perez M."/>
        </authorList>
    </citation>
    <scope>NUCLEOTIDE SEQUENCE [LARGE SCALE GENOMIC DNA]</scope>
    <source>
        <strain evidence="5">MED-G170</strain>
    </source>
</reference>
<dbReference type="InterPro" id="IPR000757">
    <property type="entry name" value="Beta-glucanase-like"/>
</dbReference>
<evidence type="ECO:0000256" key="2">
    <source>
        <dbReference type="ARBA" id="ARBA00022729"/>
    </source>
</evidence>
<dbReference type="SUPFAM" id="SSF49785">
    <property type="entry name" value="Galactose-binding domain-like"/>
    <property type="match status" value="2"/>
</dbReference>
<sequence length="820" mass="87958">MNLNKSLSLLPGFLAVCISACGGGSVGDDADQNVVRSLFAVGDVFEGVEDGGPVEGDVSTNDQGNNLDFAIDTASSMVNGTLEFNPNGTFIYMPNPDFFGTDSIDYVATDSVSGQSDMATLTINIANDFEFIEEYGWQMVWGDEFNSGSLDSSLWNAVNGSVSGGNLVISAQDGMTSSVTGLNPIKFGRIEATVKAPAGSDVTAIFKLVPVSDMYDGENSLVALESNEGSLIAGAHYGLGLTSGILMNADTLETVATDFHIYAIEWGPSEIRWYIDNSHVHTVDTLNTWGYNFSAAEVVVDNAGPFNQDMQVMFDLAASGDDLLSEIIVDQIKVWTCDPLIEPSVKDCASRVKSKVSRQASDRIETVGPVEVDIFTNGYFDAISGVKISDLHPLSWHYTENVKELSMLTNGSINVDVSVIEGGHDKVLDVITGSGLASMSIGVSPVELIGLNAALNFDVYIDSAATNAETIEVRMESELSGGGFQLWDIADLESDAWVSYSIAIRDLVNSPIIVEGEKMPLDTGAITSLMTLELAGEAHLLIDNIKLTCVNSESCLQGPLGLQSEAAPKAEPIRYEAENYIAESGTGLESTTDEGGGQNVGFLNAGDYLVYTISAPGIGPYSIDYRVASAGGSDGFEVSIDGVLVDSQIVPDTGDWQNWTTLTSQQFDLVVGIYTLRIDFLDDGQNINWFEVLPPITEIFIEAEDFDDESGISLEDTTDEGGGQNIGYIDEGDYVEYIINIPSDGTYLIEYRLASAVDSFGFDTSIGGIVVDTQELLATGDWQNWITQSAEVELVAGEQTMRLDFLGGAINVNWIRLTRN</sequence>
<evidence type="ECO:0000259" key="4">
    <source>
        <dbReference type="PROSITE" id="PS51762"/>
    </source>
</evidence>
<evidence type="ECO:0000256" key="1">
    <source>
        <dbReference type="ARBA" id="ARBA00006865"/>
    </source>
</evidence>
<dbReference type="Gene3D" id="2.60.120.260">
    <property type="entry name" value="Galactose-binding domain-like"/>
    <property type="match status" value="2"/>
</dbReference>
<name>A0A520ME90_9GAMM</name>
<dbReference type="PANTHER" id="PTHR10963">
    <property type="entry name" value="GLYCOSYL HYDROLASE-RELATED"/>
    <property type="match status" value="1"/>
</dbReference>
<evidence type="ECO:0000313" key="5">
    <source>
        <dbReference type="EMBL" id="RZO19524.1"/>
    </source>
</evidence>
<dbReference type="GO" id="GO:0004553">
    <property type="term" value="F:hydrolase activity, hydrolyzing O-glycosyl compounds"/>
    <property type="evidence" value="ECO:0007669"/>
    <property type="project" value="InterPro"/>
</dbReference>
<protein>
    <submittedName>
        <fullName evidence="5">Carbohydrate-binding protein</fullName>
    </submittedName>
</protein>
<dbReference type="Proteomes" id="UP000315889">
    <property type="component" value="Unassembled WGS sequence"/>
</dbReference>
<dbReference type="SUPFAM" id="SSF49899">
    <property type="entry name" value="Concanavalin A-like lectins/glucanases"/>
    <property type="match status" value="1"/>
</dbReference>
<proteinExistence type="inferred from homology"/>
<dbReference type="PANTHER" id="PTHR10963:SF24">
    <property type="entry name" value="GLYCOSIDASE C21B10.07-RELATED"/>
    <property type="match status" value="1"/>
</dbReference>
<dbReference type="SMART" id="SM00606">
    <property type="entry name" value="CBD_IV"/>
    <property type="match status" value="2"/>
</dbReference>
<comment type="similarity">
    <text evidence="1">Belongs to the glycosyl hydrolase 16 family.</text>
</comment>
<evidence type="ECO:0000259" key="3">
    <source>
        <dbReference type="PROSITE" id="PS51175"/>
    </source>
</evidence>
<accession>A0A520ME90</accession>
<evidence type="ECO:0000313" key="6">
    <source>
        <dbReference type="Proteomes" id="UP000315889"/>
    </source>
</evidence>
<dbReference type="InterPro" id="IPR005084">
    <property type="entry name" value="CBM6"/>
</dbReference>
<keyword evidence="2" id="KW-0732">Signal</keyword>
<feature type="domain" description="CBM6" evidence="3">
    <location>
        <begin position="573"/>
        <end position="693"/>
    </location>
</feature>
<dbReference type="GO" id="GO:0030246">
    <property type="term" value="F:carbohydrate binding"/>
    <property type="evidence" value="ECO:0007669"/>
    <property type="project" value="InterPro"/>
</dbReference>
<feature type="domain" description="CBM6" evidence="3">
    <location>
        <begin position="699"/>
        <end position="818"/>
    </location>
</feature>
<dbReference type="Pfam" id="PF03422">
    <property type="entry name" value="CBM_6"/>
    <property type="match status" value="2"/>
</dbReference>
<dbReference type="PROSITE" id="PS51762">
    <property type="entry name" value="GH16_2"/>
    <property type="match status" value="1"/>
</dbReference>
<dbReference type="InterPro" id="IPR006584">
    <property type="entry name" value="Cellulose-bd_IV"/>
</dbReference>
<dbReference type="AlphaFoldDB" id="A0A520ME90"/>
<dbReference type="CDD" id="cd04080">
    <property type="entry name" value="CBM6_cellulase-like"/>
    <property type="match status" value="2"/>
</dbReference>
<dbReference type="InterPro" id="IPR013320">
    <property type="entry name" value="ConA-like_dom_sf"/>
</dbReference>
<dbReference type="Pfam" id="PF17963">
    <property type="entry name" value="Big_9"/>
    <property type="match status" value="1"/>
</dbReference>
<dbReference type="Pfam" id="PF00722">
    <property type="entry name" value="Glyco_hydro_16"/>
    <property type="match status" value="1"/>
</dbReference>
<dbReference type="Gene3D" id="2.60.120.200">
    <property type="match status" value="1"/>
</dbReference>
<comment type="caution">
    <text evidence="5">The sequence shown here is derived from an EMBL/GenBank/DDBJ whole genome shotgun (WGS) entry which is preliminary data.</text>
</comment>
<dbReference type="GO" id="GO:0009251">
    <property type="term" value="P:glucan catabolic process"/>
    <property type="evidence" value="ECO:0007669"/>
    <property type="project" value="TreeGrafter"/>
</dbReference>
<organism evidence="5 6">
    <name type="scientific">SAR92 clade bacterium</name>
    <dbReference type="NCBI Taxonomy" id="2315479"/>
    <lineage>
        <taxon>Bacteria</taxon>
        <taxon>Pseudomonadati</taxon>
        <taxon>Pseudomonadota</taxon>
        <taxon>Gammaproteobacteria</taxon>
        <taxon>Cellvibrionales</taxon>
        <taxon>Porticoccaceae</taxon>
        <taxon>SAR92 clade</taxon>
    </lineage>
</organism>